<evidence type="ECO:0000256" key="1">
    <source>
        <dbReference type="ARBA" id="ARBA00004651"/>
    </source>
</evidence>
<keyword evidence="3 6" id="KW-0812">Transmembrane</keyword>
<feature type="transmembrane region" description="Helical" evidence="6">
    <location>
        <begin position="349"/>
        <end position="371"/>
    </location>
</feature>
<protein>
    <submittedName>
        <fullName evidence="8">Major facilitator transporter</fullName>
    </submittedName>
</protein>
<keyword evidence="4 6" id="KW-1133">Transmembrane helix</keyword>
<evidence type="ECO:0000256" key="3">
    <source>
        <dbReference type="ARBA" id="ARBA00022692"/>
    </source>
</evidence>
<evidence type="ECO:0000259" key="7">
    <source>
        <dbReference type="PROSITE" id="PS50850"/>
    </source>
</evidence>
<evidence type="ECO:0000256" key="5">
    <source>
        <dbReference type="ARBA" id="ARBA00023136"/>
    </source>
</evidence>
<name>A0A158IA95_CABSO</name>
<feature type="transmembrane region" description="Helical" evidence="6">
    <location>
        <begin position="291"/>
        <end position="313"/>
    </location>
</feature>
<dbReference type="Proteomes" id="UP000054893">
    <property type="component" value="Unassembled WGS sequence"/>
</dbReference>
<dbReference type="AlphaFoldDB" id="A0A158IA95"/>
<keyword evidence="2" id="KW-1003">Cell membrane</keyword>
<dbReference type="InterPro" id="IPR020846">
    <property type="entry name" value="MFS_dom"/>
</dbReference>
<dbReference type="PANTHER" id="PTHR11662">
    <property type="entry name" value="SOLUTE CARRIER FAMILY 17"/>
    <property type="match status" value="1"/>
</dbReference>
<gene>
    <name evidence="8" type="ORF">AWB64_05843</name>
</gene>
<dbReference type="Pfam" id="PF07690">
    <property type="entry name" value="MFS_1"/>
    <property type="match status" value="1"/>
</dbReference>
<feature type="transmembrane region" description="Helical" evidence="6">
    <location>
        <begin position="63"/>
        <end position="86"/>
    </location>
</feature>
<feature type="transmembrane region" description="Helical" evidence="6">
    <location>
        <begin position="383"/>
        <end position="406"/>
    </location>
</feature>
<dbReference type="InterPro" id="IPR036259">
    <property type="entry name" value="MFS_trans_sf"/>
</dbReference>
<evidence type="ECO:0000256" key="6">
    <source>
        <dbReference type="SAM" id="Phobius"/>
    </source>
</evidence>
<dbReference type="RefSeq" id="WP_208603330.1">
    <property type="nucleotide sequence ID" value="NZ_FCOC02000031.1"/>
</dbReference>
<feature type="transmembrane region" description="Helical" evidence="6">
    <location>
        <begin position="106"/>
        <end position="129"/>
    </location>
</feature>
<dbReference type="PROSITE" id="PS50850">
    <property type="entry name" value="MFS"/>
    <property type="match status" value="1"/>
</dbReference>
<evidence type="ECO:0000256" key="2">
    <source>
        <dbReference type="ARBA" id="ARBA00022475"/>
    </source>
</evidence>
<feature type="domain" description="Major facilitator superfamily (MFS) profile" evidence="7">
    <location>
        <begin position="29"/>
        <end position="438"/>
    </location>
</feature>
<evidence type="ECO:0000313" key="9">
    <source>
        <dbReference type="Proteomes" id="UP000054893"/>
    </source>
</evidence>
<dbReference type="InterPro" id="IPR011701">
    <property type="entry name" value="MFS"/>
</dbReference>
<dbReference type="GO" id="GO:0022857">
    <property type="term" value="F:transmembrane transporter activity"/>
    <property type="evidence" value="ECO:0007669"/>
    <property type="project" value="InterPro"/>
</dbReference>
<organism evidence="8 9">
    <name type="scientific">Caballeronia sordidicola</name>
    <name type="common">Burkholderia sordidicola</name>
    <dbReference type="NCBI Taxonomy" id="196367"/>
    <lineage>
        <taxon>Bacteria</taxon>
        <taxon>Pseudomonadati</taxon>
        <taxon>Pseudomonadota</taxon>
        <taxon>Betaproteobacteria</taxon>
        <taxon>Burkholderiales</taxon>
        <taxon>Burkholderiaceae</taxon>
        <taxon>Caballeronia</taxon>
    </lineage>
</organism>
<evidence type="ECO:0000256" key="4">
    <source>
        <dbReference type="ARBA" id="ARBA00022989"/>
    </source>
</evidence>
<keyword evidence="5 6" id="KW-0472">Membrane</keyword>
<reference evidence="8 9" key="1">
    <citation type="submission" date="2016-01" db="EMBL/GenBank/DDBJ databases">
        <authorList>
            <person name="Oliw E.H."/>
        </authorList>
    </citation>
    <scope>NUCLEOTIDE SEQUENCE [LARGE SCALE GENOMIC DNA]</scope>
    <source>
        <strain evidence="8">LMG 22029</strain>
    </source>
</reference>
<dbReference type="EMBL" id="FCOC02000031">
    <property type="protein sequence ID" value="SAL53522.1"/>
    <property type="molecule type" value="Genomic_DNA"/>
</dbReference>
<feature type="transmembrane region" description="Helical" evidence="6">
    <location>
        <begin position="182"/>
        <end position="203"/>
    </location>
</feature>
<feature type="transmembrane region" description="Helical" evidence="6">
    <location>
        <begin position="25"/>
        <end position="42"/>
    </location>
</feature>
<dbReference type="Gene3D" id="1.20.1250.20">
    <property type="entry name" value="MFS general substrate transporter like domains"/>
    <property type="match status" value="2"/>
</dbReference>
<proteinExistence type="predicted"/>
<dbReference type="PANTHER" id="PTHR11662:SF399">
    <property type="entry name" value="FI19708P1-RELATED"/>
    <property type="match status" value="1"/>
</dbReference>
<dbReference type="InterPro" id="IPR000849">
    <property type="entry name" value="Sugar_P_transporter"/>
</dbReference>
<dbReference type="GO" id="GO:0005886">
    <property type="term" value="C:plasma membrane"/>
    <property type="evidence" value="ECO:0007669"/>
    <property type="project" value="UniProtKB-SubCell"/>
</dbReference>
<evidence type="ECO:0000313" key="8">
    <source>
        <dbReference type="EMBL" id="SAL53522.1"/>
    </source>
</evidence>
<comment type="subcellular location">
    <subcellularLocation>
        <location evidence="1">Cell membrane</location>
        <topology evidence="1">Multi-pass membrane protein</topology>
    </subcellularLocation>
</comment>
<accession>A0A158IA95</accession>
<dbReference type="PIRSF" id="PIRSF002808">
    <property type="entry name" value="Hexose_phosphate_transp"/>
    <property type="match status" value="1"/>
</dbReference>
<feature type="transmembrane region" description="Helical" evidence="6">
    <location>
        <begin position="249"/>
        <end position="271"/>
    </location>
</feature>
<sequence length="450" mass="47955">MTRSTRGPAGELTAASPATTGRMRLRWVILAITSLVLILNYADRAALGVAGSHIIKEFGLTKTEFGLISSVFFIGYAPFCFIGGWLSDKYGPRVVMGMAVGWWSLFTALTAAGAGYLSFMVIRFLFGFGEGPQGAVTIKTMRNWFPQRQMGTAVGVSQGCTPLGGAIGTPLVAWLIAGTGDWRTPFIVLGVLGLLMTVGWFVLVRDTPEKHPWAVEQDATDIADIVDPDVAQVADEDAPPVSFYIRQPLVLATALAFFGYAWVLYSFLSWFPVYLVEARGVNLKEVALTGALPWLLGFVGYLLGGVLTDNIAVRTGRPAFARKSVIVVGLTLTAILLCFVGLATTLTGAMVLMSSVVFLLYLTGSQYFTLISDTIPKSRLGGVVGFVHFLANTSGVFAPLAVGAIVDRTHSWVLTFGVSAGVCIAGVVAILVWGRTPPRAPLAATSLKGE</sequence>
<dbReference type="InterPro" id="IPR050382">
    <property type="entry name" value="MFS_Na/Anion_cotransporter"/>
</dbReference>
<dbReference type="SUPFAM" id="SSF103473">
    <property type="entry name" value="MFS general substrate transporter"/>
    <property type="match status" value="1"/>
</dbReference>
<dbReference type="CDD" id="cd17319">
    <property type="entry name" value="MFS_ExuT_GudP_like"/>
    <property type="match status" value="1"/>
</dbReference>
<feature type="transmembrane region" description="Helical" evidence="6">
    <location>
        <begin position="325"/>
        <end position="343"/>
    </location>
</feature>
<feature type="transmembrane region" description="Helical" evidence="6">
    <location>
        <begin position="412"/>
        <end position="433"/>
    </location>
</feature>